<reference evidence="1 2" key="1">
    <citation type="journal article" date="2022" name="Nat. Ecol. Evol.">
        <title>A masculinizing supergene underlies an exaggerated male reproductive morph in a spider.</title>
        <authorList>
            <person name="Hendrickx F."/>
            <person name="De Corte Z."/>
            <person name="Sonet G."/>
            <person name="Van Belleghem S.M."/>
            <person name="Kostlbacher S."/>
            <person name="Vangestel C."/>
        </authorList>
    </citation>
    <scope>NUCLEOTIDE SEQUENCE [LARGE SCALE GENOMIC DNA]</scope>
    <source>
        <strain evidence="1">W744_W776</strain>
    </source>
</reference>
<dbReference type="AlphaFoldDB" id="A0AAV6TXK8"/>
<dbReference type="EMBL" id="JAFNEN010000864">
    <property type="protein sequence ID" value="KAG8176579.1"/>
    <property type="molecule type" value="Genomic_DNA"/>
</dbReference>
<accession>A0AAV6TXK8</accession>
<evidence type="ECO:0000313" key="2">
    <source>
        <dbReference type="Proteomes" id="UP000827092"/>
    </source>
</evidence>
<protein>
    <submittedName>
        <fullName evidence="1">Uncharacterized protein</fullName>
    </submittedName>
</protein>
<sequence>MLLVAFDKVWNVKNILNIFHIRKSKEREPESPKLPNFYKEARKKKTHLFKLRRWLLQYHGITRSHILFFRSHTQKKNPELLLPPEPNNTSSGFPLYQPEARLDNPKLTQTRVDLSRPAGAARRTLFDCTVVLLVFLGLRAFP</sequence>
<dbReference type="Proteomes" id="UP000827092">
    <property type="component" value="Unassembled WGS sequence"/>
</dbReference>
<proteinExistence type="predicted"/>
<keyword evidence="2" id="KW-1185">Reference proteome</keyword>
<organism evidence="1 2">
    <name type="scientific">Oedothorax gibbosus</name>
    <dbReference type="NCBI Taxonomy" id="931172"/>
    <lineage>
        <taxon>Eukaryota</taxon>
        <taxon>Metazoa</taxon>
        <taxon>Ecdysozoa</taxon>
        <taxon>Arthropoda</taxon>
        <taxon>Chelicerata</taxon>
        <taxon>Arachnida</taxon>
        <taxon>Araneae</taxon>
        <taxon>Araneomorphae</taxon>
        <taxon>Entelegynae</taxon>
        <taxon>Araneoidea</taxon>
        <taxon>Linyphiidae</taxon>
        <taxon>Erigoninae</taxon>
        <taxon>Oedothorax</taxon>
    </lineage>
</organism>
<gene>
    <name evidence="1" type="ORF">JTE90_024242</name>
</gene>
<name>A0AAV6TXK8_9ARAC</name>
<evidence type="ECO:0000313" key="1">
    <source>
        <dbReference type="EMBL" id="KAG8176579.1"/>
    </source>
</evidence>
<comment type="caution">
    <text evidence="1">The sequence shown here is derived from an EMBL/GenBank/DDBJ whole genome shotgun (WGS) entry which is preliminary data.</text>
</comment>